<sequence length="86" mass="10037">MCEPVLDGNALIREWRMVRNIICDYKNFQFIEAWYRILIIILGTVFVKFPNLIKLVELALVVPISSGVVERVFSHQNLIKIGMKFL</sequence>
<dbReference type="EMBL" id="LLXI01000440">
    <property type="protein sequence ID" value="PKY46211.1"/>
    <property type="molecule type" value="Genomic_DNA"/>
</dbReference>
<evidence type="ECO:0000313" key="1">
    <source>
        <dbReference type="EMBL" id="PKY46211.1"/>
    </source>
</evidence>
<gene>
    <name evidence="1" type="ORF">RhiirA4_184817</name>
</gene>
<proteinExistence type="predicted"/>
<reference evidence="1 2" key="1">
    <citation type="submission" date="2015-10" db="EMBL/GenBank/DDBJ databases">
        <title>Genome analyses suggest a sexual origin of heterokaryosis in a supposedly ancient asexual fungus.</title>
        <authorList>
            <person name="Ropars J."/>
            <person name="Sedzielewska K."/>
            <person name="Noel J."/>
            <person name="Charron P."/>
            <person name="Farinelli L."/>
            <person name="Marton T."/>
            <person name="Kruger M."/>
            <person name="Pelin A."/>
            <person name="Brachmann A."/>
            <person name="Corradi N."/>
        </authorList>
    </citation>
    <scope>NUCLEOTIDE SEQUENCE [LARGE SCALE GENOMIC DNA]</scope>
    <source>
        <strain evidence="1 2">A4</strain>
    </source>
</reference>
<name>A0A2I1GHY4_9GLOM</name>
<keyword evidence="2" id="KW-1185">Reference proteome</keyword>
<dbReference type="AlphaFoldDB" id="A0A2I1GHY4"/>
<organism evidence="1 2">
    <name type="scientific">Rhizophagus irregularis</name>
    <dbReference type="NCBI Taxonomy" id="588596"/>
    <lineage>
        <taxon>Eukaryota</taxon>
        <taxon>Fungi</taxon>
        <taxon>Fungi incertae sedis</taxon>
        <taxon>Mucoromycota</taxon>
        <taxon>Glomeromycotina</taxon>
        <taxon>Glomeromycetes</taxon>
        <taxon>Glomerales</taxon>
        <taxon>Glomeraceae</taxon>
        <taxon>Rhizophagus</taxon>
    </lineage>
</organism>
<dbReference type="Proteomes" id="UP000234323">
    <property type="component" value="Unassembled WGS sequence"/>
</dbReference>
<evidence type="ECO:0008006" key="3">
    <source>
        <dbReference type="Google" id="ProtNLM"/>
    </source>
</evidence>
<accession>A0A2I1GHY4</accession>
<protein>
    <recommendedName>
        <fullName evidence="3">HAT C-terminal dimerisation domain-containing protein</fullName>
    </recommendedName>
</protein>
<comment type="caution">
    <text evidence="1">The sequence shown here is derived from an EMBL/GenBank/DDBJ whole genome shotgun (WGS) entry which is preliminary data.</text>
</comment>
<evidence type="ECO:0000313" key="2">
    <source>
        <dbReference type="Proteomes" id="UP000234323"/>
    </source>
</evidence>